<feature type="non-terminal residue" evidence="2">
    <location>
        <position position="1"/>
    </location>
</feature>
<sequence>SPLKFLYACADFLAPYPKAQARHSTIRTPSSISCHSHIIPKLQSPSATAEPHHLYSSPAIKMSHNLLDSCQDGKTSLAPSKNKEHKDSTAEILTSVSTTTLSQPSDCCIRDCGVFDYCSQSVQKDNNAAEPQCSPPPSPSSVPIIKPFTNIKQTVTVNSKTYSVTLPWTCGHPVHPALTDYTNSSCPFCLLSDHLANLKSYHDIIRSDYANRNGEIRKSPIRHRMLKGYRTSTEKHTYVQSQSRKRKRMAEDGENEEPPYSSLFHAKAGTTNCADKLSDCAQLEGAWDLLEGVLGAQMPWSEYTAGSALKKYREEMKELRYTPGDPVGLANKLPAGLSLEQEAEEDHRKKLKKRRVGERPRHVAWDETVRVAATTTVKEGEESLFPPSKTAVVAQDDPLLFSPSPPSPSHSCPTTPLRQHDGPRRHQRFWRRNCGSYMPGLWSSPYGHCKVETSWCGKGPKWVLDDLPILPSGDIEMADVCETRSALKGLAAECCTIWQPTTPSVAGAFVTVGAVGGSVWALKTFLGWGA</sequence>
<reference evidence="2" key="1">
    <citation type="journal article" date="2021" name="Nat. Commun.">
        <title>Genetic determinants of endophytism in the Arabidopsis root mycobiome.</title>
        <authorList>
            <person name="Mesny F."/>
            <person name="Miyauchi S."/>
            <person name="Thiergart T."/>
            <person name="Pickel B."/>
            <person name="Atanasova L."/>
            <person name="Karlsson M."/>
            <person name="Huettel B."/>
            <person name="Barry K.W."/>
            <person name="Haridas S."/>
            <person name="Chen C."/>
            <person name="Bauer D."/>
            <person name="Andreopoulos W."/>
            <person name="Pangilinan J."/>
            <person name="LaButti K."/>
            <person name="Riley R."/>
            <person name="Lipzen A."/>
            <person name="Clum A."/>
            <person name="Drula E."/>
            <person name="Henrissat B."/>
            <person name="Kohler A."/>
            <person name="Grigoriev I.V."/>
            <person name="Martin F.M."/>
            <person name="Hacquard S."/>
        </authorList>
    </citation>
    <scope>NUCLEOTIDE SEQUENCE</scope>
    <source>
        <strain evidence="2">MPI-CAGE-CH-0243</strain>
    </source>
</reference>
<protein>
    <submittedName>
        <fullName evidence="2">Uncharacterized protein</fullName>
    </submittedName>
</protein>
<evidence type="ECO:0000256" key="1">
    <source>
        <dbReference type="SAM" id="MobiDB-lite"/>
    </source>
</evidence>
<evidence type="ECO:0000313" key="2">
    <source>
        <dbReference type="EMBL" id="KAH7138611.1"/>
    </source>
</evidence>
<proteinExistence type="predicted"/>
<evidence type="ECO:0000313" key="3">
    <source>
        <dbReference type="Proteomes" id="UP000700596"/>
    </source>
</evidence>
<feature type="region of interest" description="Disordered" evidence="1">
    <location>
        <begin position="232"/>
        <end position="261"/>
    </location>
</feature>
<dbReference type="EMBL" id="JAGMWT010000001">
    <property type="protein sequence ID" value="KAH7138611.1"/>
    <property type="molecule type" value="Genomic_DNA"/>
</dbReference>
<dbReference type="Proteomes" id="UP000700596">
    <property type="component" value="Unassembled WGS sequence"/>
</dbReference>
<keyword evidence="3" id="KW-1185">Reference proteome</keyword>
<dbReference type="OrthoDB" id="10687428at2759"/>
<name>A0A9P9EKM9_9PLEO</name>
<dbReference type="AlphaFoldDB" id="A0A9P9EKM9"/>
<feature type="region of interest" description="Disordered" evidence="1">
    <location>
        <begin position="402"/>
        <end position="424"/>
    </location>
</feature>
<gene>
    <name evidence="2" type="ORF">B0J11DRAFT_588040</name>
</gene>
<accession>A0A9P9EKM9</accession>
<organism evidence="2 3">
    <name type="scientific">Dendryphion nanum</name>
    <dbReference type="NCBI Taxonomy" id="256645"/>
    <lineage>
        <taxon>Eukaryota</taxon>
        <taxon>Fungi</taxon>
        <taxon>Dikarya</taxon>
        <taxon>Ascomycota</taxon>
        <taxon>Pezizomycotina</taxon>
        <taxon>Dothideomycetes</taxon>
        <taxon>Pleosporomycetidae</taxon>
        <taxon>Pleosporales</taxon>
        <taxon>Torulaceae</taxon>
        <taxon>Dendryphion</taxon>
    </lineage>
</organism>
<comment type="caution">
    <text evidence="2">The sequence shown here is derived from an EMBL/GenBank/DDBJ whole genome shotgun (WGS) entry which is preliminary data.</text>
</comment>